<dbReference type="AlphaFoldDB" id="A0A192A7A1"/>
<dbReference type="Proteomes" id="UP000078572">
    <property type="component" value="Plasmid pRI-1"/>
</dbReference>
<evidence type="ECO:0000313" key="3">
    <source>
        <dbReference type="Proteomes" id="UP000078572"/>
    </source>
</evidence>
<keyword evidence="1" id="KW-0472">Membrane</keyword>
<keyword evidence="1" id="KW-0812">Transmembrane</keyword>
<feature type="transmembrane region" description="Helical" evidence="1">
    <location>
        <begin position="38"/>
        <end position="57"/>
    </location>
</feature>
<keyword evidence="3" id="KW-1185">Reference proteome</keyword>
<sequence length="73" mass="7952">MLNIESRSSAVAILAVVVQLFAALYFLTIPVSSSVLRHQLGVLAFSMIVIGLLWLFAKANESVPSARAYRPAY</sequence>
<dbReference type="RefSeq" id="WP_024979387.1">
    <property type="nucleotide sequence ID" value="NZ_CP016024.1"/>
</dbReference>
<feature type="transmembrane region" description="Helical" evidence="1">
    <location>
        <begin position="12"/>
        <end position="32"/>
    </location>
</feature>
<gene>
    <name evidence="2" type="ORF">A9Y76_27530</name>
</gene>
<dbReference type="OrthoDB" id="9873721at2"/>
<keyword evidence="1" id="KW-1133">Transmembrane helix</keyword>
<evidence type="ECO:0000256" key="1">
    <source>
        <dbReference type="SAM" id="Phobius"/>
    </source>
</evidence>
<dbReference type="EMBL" id="CP016024">
    <property type="protein sequence ID" value="ANJ76355.1"/>
    <property type="molecule type" value="Genomic_DNA"/>
</dbReference>
<evidence type="ECO:0000313" key="2">
    <source>
        <dbReference type="EMBL" id="ANJ76355.1"/>
    </source>
</evidence>
<dbReference type="GeneID" id="61529790"/>
<reference evidence="3" key="1">
    <citation type="submission" date="2016-06" db="EMBL/GenBank/DDBJ databases">
        <authorList>
            <person name="Xu Y."/>
            <person name="Nagy A."/>
            <person name="Yan X."/>
            <person name="Kim S.W."/>
            <person name="Haley B."/>
            <person name="Liu N.T."/>
            <person name="Nou X."/>
        </authorList>
    </citation>
    <scope>NUCLEOTIDE SEQUENCE [LARGE SCALE GENOMIC DNA]</scope>
    <source>
        <strain evidence="3">ATCC 49129</strain>
        <plasmid evidence="3">pri-1</plasmid>
    </source>
</reference>
<name>A0A192A7A1_9RALS</name>
<protein>
    <submittedName>
        <fullName evidence="2">Uncharacterized protein</fullName>
    </submittedName>
</protein>
<proteinExistence type="predicted"/>
<organism evidence="2 3">
    <name type="scientific">Ralstonia insidiosa</name>
    <dbReference type="NCBI Taxonomy" id="190721"/>
    <lineage>
        <taxon>Bacteria</taxon>
        <taxon>Pseudomonadati</taxon>
        <taxon>Pseudomonadota</taxon>
        <taxon>Betaproteobacteria</taxon>
        <taxon>Burkholderiales</taxon>
        <taxon>Burkholderiaceae</taxon>
        <taxon>Ralstonia</taxon>
    </lineage>
</organism>
<keyword evidence="2" id="KW-0614">Plasmid</keyword>
<accession>A0A192A7A1</accession>
<geneLocation type="plasmid" evidence="3">
    <name>pri-1</name>
</geneLocation>